<dbReference type="InterPro" id="IPR012993">
    <property type="entry name" value="UME"/>
</dbReference>
<name>A0AAD7QMG2_9ASCO</name>
<organism evidence="23 24">
    <name type="scientific">Lipomyces tetrasporus</name>
    <dbReference type="NCBI Taxonomy" id="54092"/>
    <lineage>
        <taxon>Eukaryota</taxon>
        <taxon>Fungi</taxon>
        <taxon>Dikarya</taxon>
        <taxon>Ascomycota</taxon>
        <taxon>Saccharomycotina</taxon>
        <taxon>Lipomycetes</taxon>
        <taxon>Lipomycetales</taxon>
        <taxon>Lipomycetaceae</taxon>
        <taxon>Lipomyces</taxon>
    </lineage>
</organism>
<dbReference type="GO" id="GO:0004674">
    <property type="term" value="F:protein serine/threonine kinase activity"/>
    <property type="evidence" value="ECO:0007669"/>
    <property type="project" value="UniProtKB-KW"/>
</dbReference>
<dbReference type="InterPro" id="IPR018936">
    <property type="entry name" value="PI3/4_kinase_CS"/>
</dbReference>
<gene>
    <name evidence="23" type="ORF">POJ06DRAFT_261813</name>
</gene>
<dbReference type="GO" id="GO:0005634">
    <property type="term" value="C:nucleus"/>
    <property type="evidence" value="ECO:0007669"/>
    <property type="project" value="UniProtKB-SubCell"/>
</dbReference>
<feature type="domain" description="FAT" evidence="21">
    <location>
        <begin position="1025"/>
        <end position="1588"/>
    </location>
</feature>
<dbReference type="GO" id="GO:0006281">
    <property type="term" value="P:DNA repair"/>
    <property type="evidence" value="ECO:0007669"/>
    <property type="project" value="UniProtKB-KW"/>
</dbReference>
<dbReference type="Pfam" id="PF25385">
    <property type="entry name" value="HEAT_MEC1_N"/>
    <property type="match status" value="1"/>
</dbReference>
<sequence>MSPADVLRDDDGEELAVSICDPTGKASDELLVHCSETNTVLRRQLVGTQLAGTDNKNGIRAALQLRIPLCFDAMRGNKVVDDFAAFVGFLQSPQFALLDESKMIKIIQAIGLLPCLKSCFLEIRRDFYCPMCDSRQRKRKFPRTDQWPELLQVIESLAGLDVISKSERLRLILLISLRRILSHFQPPSIHDAVLREWCGAMLLSRMSRESRMAASHVLAFLILDADTNAVLEDQTTTKYQVFNIVAHLHETSTTEKYLSEAAIMAWSEMAKISEGDELTFMVMKLVIYLDSGNSFDVALAFHELRSLAASKGLSPWQFMAPFWSTVSVYVVRDFTPNSPFMRTFADLLEVSIDTFLLRTQEYTVPYLVQWRRKTVVQYIADIESKSVFDICTRNMYAILGVLLTRDVKDPIREAKSCLVEMSENFARLSIVNLIRSDLIIVSIEVLKAYGKTDINKPELEIAAFKAICLIADLDHKADAPESQQTMSHLENFFSRNILGILSRFSDMLYNVHKKLHWTEKLQCLRGIAATIRFAREHAVAAIPQICACLQSSLDDPLLQEAALLAWMNMIKYFGSNDARKLLQLTVSVTFNYWDTFSPRSKTVARNMLELVIQSDVLQRLRITEIPSRSESVPELKDIVSNMKRKLRPVSGDLSQLRGLAERCRHENFSVVHEALLELRSFLIERQFSLYSMSLLNSPDANITDIFQTLLIACHRYADSKIEIAKLAAECIGWLGSPDASKLNDHSDVQGTVVVYNFEEDAENIHFVLTFLDQYLVPAFRSSTDTKAQLFLAYAMQQLLKFCGLNATTVTPAGGEKTYMKWIELSEASKVTLTPLLTSRYDLNSSLGGLQKYPIFKRTRDHRTWLQSFTLDLLCRASVMLLSSLESVISAGTASQEIDIFYLFSKIINNQDLSIANFLLPFMVQHVLGKGTSEERNSILGEILAVLNTDTESEGVQREDLRLSYQTVFSILDYNGRWQRARRKKNAALLQGTRRNDRIIDQGDNEQQCTESVYPERLLKSIPDEIVGERAFESQSYARSLFYYEQYLREIKAAKDNDKTEAIYRKLQQIYTKLDDPDAIQGISTLLLSSDLEQQILEHEAAGRWDLARNCYEICVRENPENTEMKSRWLLCLRELNDYDAVLHRLDITEHGDGDRVKQLIDLGIEASWVLENWKSVEYWVQKASKPTFDYSVGKALICIRSGDIVGLYQTLSEARSNIANEIAMSESSSPKLSHEFIFRLHALTDIETMVMSCLNLKTNYSTLLHYMNQRTHMDGGSYRENRYLMDLRRAVIGLMRTSFSRDDDLAVLLHKAKLARKSGIYDQAYSFVLNASKHDSPSVVIEQSRIQWSEGQRRQALKRLETIVMPSSSAATSGMRGLDALPTGPDRQQKNIFMAKAVLLYAKWFDQANQGSWAKVSRRYEAVIGTCESFESGHYYLGRYYVKILDSQKSLPAQQQNRSYITGEYHMKICESYCNALRNGVKHVYQILPKLVTIWLDFATEEYRHAGSSSEAKDTSASRIRNLDHMTVLIQDTFNMMPKYMFFAALAQMISRLDINVKIAKVLMGALVSVALEYPEHALWQVLTISKSKAKERASKGKEIVRMLTLQAQKRSGQLLREIKNANHFMECLTHFCGVGFTNDRQLDMSTMPDLIKSLPCMLVVPVQSNLAIRWPNKWGSSDDHMAFTRKVTIQALSPKVQVMTSLQKPKKISIFGSDGNEYSILCKPNDDLRKDARMMELNGIINLLLEKDSESSKRNLSITTYSVTVLNEEAGLIEWVNDTKTYRDILRAGYAARNVVYTFGEIKKQWDKGEDRLRYFERKLLTKFPPVLYEWFIEMFPTPTSWLEARTAYARTTAVMSIVGYILGLGDRHCENILLHEATGRIVHVDFSCLFDKGLDLAVPERVPFRLTQNMVNAFGPYGYDGPFRRCCEIALRILRDNEEFLVPVLETFLHDPLFEWRTPSSRRTNSSTKGSATSPQDALYRIDCRLRGVVADESFPLSVEAHVDGLLHEATDNRKLSEMYIGWSPFW</sequence>
<dbReference type="InterPro" id="IPR036940">
    <property type="entry name" value="PI3/4_kinase_cat_sf"/>
</dbReference>
<evidence type="ECO:0000256" key="13">
    <source>
        <dbReference type="ARBA" id="ARBA00023242"/>
    </source>
</evidence>
<evidence type="ECO:0000256" key="15">
    <source>
        <dbReference type="ARBA" id="ARBA00029679"/>
    </source>
</evidence>
<keyword evidence="8" id="KW-0227">DNA damage</keyword>
<dbReference type="GeneID" id="80883836"/>
<keyword evidence="11" id="KW-0156">Chromatin regulator</keyword>
<dbReference type="InterPro" id="IPR000403">
    <property type="entry name" value="PI3/4_kinase_cat_dom"/>
</dbReference>
<dbReference type="PANTHER" id="PTHR11139:SF125">
    <property type="entry name" value="SERINE_THREONINE-PROTEIN KINASE MEC1"/>
    <property type="match status" value="1"/>
</dbReference>
<keyword evidence="5" id="KW-0723">Serine/threonine-protein kinase</keyword>
<comment type="caution">
    <text evidence="23">The sequence shown here is derived from an EMBL/GenBank/DDBJ whole genome shotgun (WGS) entry which is preliminary data.</text>
</comment>
<evidence type="ECO:0000256" key="12">
    <source>
        <dbReference type="ARBA" id="ARBA00023204"/>
    </source>
</evidence>
<evidence type="ECO:0000256" key="1">
    <source>
        <dbReference type="ARBA" id="ARBA00004123"/>
    </source>
</evidence>
<dbReference type="Gene3D" id="3.30.1010.10">
    <property type="entry name" value="Phosphatidylinositol 3-kinase Catalytic Subunit, Chain A, domain 4"/>
    <property type="match status" value="1"/>
</dbReference>
<evidence type="ECO:0000256" key="6">
    <source>
        <dbReference type="ARBA" id="ARBA00022679"/>
    </source>
</evidence>
<dbReference type="GO" id="GO:0000723">
    <property type="term" value="P:telomere maintenance"/>
    <property type="evidence" value="ECO:0007669"/>
    <property type="project" value="TreeGrafter"/>
</dbReference>
<dbReference type="InterPro" id="IPR058681">
    <property type="entry name" value="HEAT_MEC1_N"/>
</dbReference>
<keyword evidence="24" id="KW-1185">Reference proteome</keyword>
<comment type="subcellular location">
    <subcellularLocation>
        <location evidence="1">Nucleus</location>
    </subcellularLocation>
</comment>
<evidence type="ECO:0000256" key="9">
    <source>
        <dbReference type="ARBA" id="ARBA00022777"/>
    </source>
</evidence>
<feature type="domain" description="PI3K/PI4K catalytic" evidence="20">
    <location>
        <begin position="1693"/>
        <end position="1996"/>
    </location>
</feature>
<dbReference type="PANTHER" id="PTHR11139">
    <property type="entry name" value="ATAXIA TELANGIECTASIA MUTATED ATM -RELATED"/>
    <property type="match status" value="1"/>
</dbReference>
<dbReference type="PROSITE" id="PS51190">
    <property type="entry name" value="FATC"/>
    <property type="match status" value="1"/>
</dbReference>
<evidence type="ECO:0000256" key="17">
    <source>
        <dbReference type="ARBA" id="ARBA00033001"/>
    </source>
</evidence>
<reference evidence="23" key="1">
    <citation type="submission" date="2023-03" db="EMBL/GenBank/DDBJ databases">
        <title>Near-Complete genome sequence of Lipomyces tetrasporous NRRL Y-64009, an oleaginous yeast capable of growing on lignocellulosic hydrolysates.</title>
        <authorList>
            <consortium name="Lawrence Berkeley National Laboratory"/>
            <person name="Jagtap S.S."/>
            <person name="Liu J.-J."/>
            <person name="Walukiewicz H.E."/>
            <person name="Pangilinan J."/>
            <person name="Lipzen A."/>
            <person name="Ahrendt S."/>
            <person name="Koriabine M."/>
            <person name="Cobaugh K."/>
            <person name="Salamov A."/>
            <person name="Yoshinaga Y."/>
            <person name="Ng V."/>
            <person name="Daum C."/>
            <person name="Grigoriev I.V."/>
            <person name="Slininger P.J."/>
            <person name="Dien B.S."/>
            <person name="Jin Y.-S."/>
            <person name="Rao C.V."/>
        </authorList>
    </citation>
    <scope>NUCLEOTIDE SEQUENCE</scope>
    <source>
        <strain evidence="23">NRRL Y-64009</strain>
    </source>
</reference>
<protein>
    <recommendedName>
        <fullName evidence="4">Serine/threonine-protein kinase MEC1</fullName>
        <ecNumber evidence="3">2.7.11.1</ecNumber>
    </recommendedName>
    <alternativeName>
        <fullName evidence="17">ATR homolog</fullName>
    </alternativeName>
    <alternativeName>
        <fullName evidence="16">DNA-damage checkpoint kinase MEC1</fullName>
    </alternativeName>
    <alternativeName>
        <fullName evidence="15">Mitosis entry checkpoint protein 1</fullName>
    </alternativeName>
</protein>
<dbReference type="Pfam" id="PF08064">
    <property type="entry name" value="UME"/>
    <property type="match status" value="1"/>
</dbReference>
<comment type="similarity">
    <text evidence="2">Belongs to the PI3/PI4-kinase family. ATM subfamily.</text>
</comment>
<evidence type="ECO:0000256" key="16">
    <source>
        <dbReference type="ARBA" id="ARBA00030459"/>
    </source>
</evidence>
<dbReference type="Gene3D" id="1.10.1070.11">
    <property type="entry name" value="Phosphatidylinositol 3-/4-kinase, catalytic domain"/>
    <property type="match status" value="1"/>
</dbReference>
<evidence type="ECO:0000259" key="21">
    <source>
        <dbReference type="PROSITE" id="PS51189"/>
    </source>
</evidence>
<dbReference type="CDD" id="cd00892">
    <property type="entry name" value="PIKKc_ATR"/>
    <property type="match status" value="1"/>
</dbReference>
<keyword evidence="7" id="KW-0547">Nucleotide-binding</keyword>
<comment type="catalytic activity">
    <reaction evidence="19">
        <text>L-seryl-[protein] + ATP = O-phospho-L-seryl-[protein] + ADP + H(+)</text>
        <dbReference type="Rhea" id="RHEA:17989"/>
        <dbReference type="Rhea" id="RHEA-COMP:9863"/>
        <dbReference type="Rhea" id="RHEA-COMP:11604"/>
        <dbReference type="ChEBI" id="CHEBI:15378"/>
        <dbReference type="ChEBI" id="CHEBI:29999"/>
        <dbReference type="ChEBI" id="CHEBI:30616"/>
        <dbReference type="ChEBI" id="CHEBI:83421"/>
        <dbReference type="ChEBI" id="CHEBI:456216"/>
        <dbReference type="EC" id="2.7.11.1"/>
    </reaction>
</comment>
<dbReference type="Proteomes" id="UP001217417">
    <property type="component" value="Unassembled WGS sequence"/>
</dbReference>
<dbReference type="Pfam" id="PF00454">
    <property type="entry name" value="PI3_PI4_kinase"/>
    <property type="match status" value="1"/>
</dbReference>
<dbReference type="InterPro" id="IPR050517">
    <property type="entry name" value="DDR_Repair_Kinase"/>
</dbReference>
<dbReference type="Pfam" id="PF25030">
    <property type="entry name" value="M-HEAT_ATR"/>
    <property type="match status" value="1"/>
</dbReference>
<evidence type="ECO:0000259" key="20">
    <source>
        <dbReference type="PROSITE" id="PS50290"/>
    </source>
</evidence>
<dbReference type="GO" id="GO:0005694">
    <property type="term" value="C:chromosome"/>
    <property type="evidence" value="ECO:0007669"/>
    <property type="project" value="TreeGrafter"/>
</dbReference>
<dbReference type="InterPro" id="IPR003151">
    <property type="entry name" value="PIK-rel_kinase_FAT"/>
</dbReference>
<evidence type="ECO:0000256" key="5">
    <source>
        <dbReference type="ARBA" id="ARBA00022527"/>
    </source>
</evidence>
<dbReference type="RefSeq" id="XP_056041046.1">
    <property type="nucleotide sequence ID" value="XM_056188670.1"/>
</dbReference>
<dbReference type="SUPFAM" id="SSF48371">
    <property type="entry name" value="ARM repeat"/>
    <property type="match status" value="1"/>
</dbReference>
<comment type="catalytic activity">
    <reaction evidence="18">
        <text>L-threonyl-[protein] + ATP = O-phospho-L-threonyl-[protein] + ADP + H(+)</text>
        <dbReference type="Rhea" id="RHEA:46608"/>
        <dbReference type="Rhea" id="RHEA-COMP:11060"/>
        <dbReference type="Rhea" id="RHEA-COMP:11605"/>
        <dbReference type="ChEBI" id="CHEBI:15378"/>
        <dbReference type="ChEBI" id="CHEBI:30013"/>
        <dbReference type="ChEBI" id="CHEBI:30616"/>
        <dbReference type="ChEBI" id="CHEBI:61977"/>
        <dbReference type="ChEBI" id="CHEBI:456216"/>
        <dbReference type="EC" id="2.7.11.1"/>
    </reaction>
</comment>
<feature type="domain" description="FATC" evidence="22">
    <location>
        <begin position="1997"/>
        <end position="2029"/>
    </location>
</feature>
<dbReference type="Pfam" id="PF02259">
    <property type="entry name" value="FAT"/>
    <property type="match status" value="1"/>
</dbReference>
<dbReference type="PROSITE" id="PS51189">
    <property type="entry name" value="FAT"/>
    <property type="match status" value="1"/>
</dbReference>
<dbReference type="SMART" id="SM00146">
    <property type="entry name" value="PI3Kc"/>
    <property type="match status" value="1"/>
</dbReference>
<evidence type="ECO:0000256" key="19">
    <source>
        <dbReference type="ARBA" id="ARBA00048679"/>
    </source>
</evidence>
<evidence type="ECO:0000256" key="11">
    <source>
        <dbReference type="ARBA" id="ARBA00022853"/>
    </source>
</evidence>
<dbReference type="EMBL" id="JARPMG010000011">
    <property type="protein sequence ID" value="KAJ8097596.1"/>
    <property type="molecule type" value="Genomic_DNA"/>
</dbReference>
<dbReference type="SMART" id="SM01343">
    <property type="entry name" value="FATC"/>
    <property type="match status" value="1"/>
</dbReference>
<evidence type="ECO:0000256" key="2">
    <source>
        <dbReference type="ARBA" id="ARBA00010769"/>
    </source>
</evidence>
<keyword evidence="14" id="KW-0469">Meiosis</keyword>
<dbReference type="PROSITE" id="PS00916">
    <property type="entry name" value="PI3_4_KINASE_2"/>
    <property type="match status" value="1"/>
</dbReference>
<evidence type="ECO:0000256" key="7">
    <source>
        <dbReference type="ARBA" id="ARBA00022741"/>
    </source>
</evidence>
<evidence type="ECO:0000256" key="10">
    <source>
        <dbReference type="ARBA" id="ARBA00022840"/>
    </source>
</evidence>
<dbReference type="PROSITE" id="PS50290">
    <property type="entry name" value="PI3_4_KINASE_3"/>
    <property type="match status" value="1"/>
</dbReference>
<dbReference type="SMART" id="SM00802">
    <property type="entry name" value="UME"/>
    <property type="match status" value="1"/>
</dbReference>
<dbReference type="InterPro" id="IPR056802">
    <property type="entry name" value="ATR-like_M-HEAT"/>
</dbReference>
<accession>A0AAD7QMG2</accession>
<dbReference type="EC" id="2.7.11.1" evidence="3"/>
<dbReference type="InterPro" id="IPR016024">
    <property type="entry name" value="ARM-type_fold"/>
</dbReference>
<dbReference type="GO" id="GO:0005524">
    <property type="term" value="F:ATP binding"/>
    <property type="evidence" value="ECO:0007669"/>
    <property type="project" value="UniProtKB-KW"/>
</dbReference>
<dbReference type="SUPFAM" id="SSF56112">
    <property type="entry name" value="Protein kinase-like (PK-like)"/>
    <property type="match status" value="1"/>
</dbReference>
<keyword evidence="12" id="KW-0234">DNA repair</keyword>
<dbReference type="InterPro" id="IPR057564">
    <property type="entry name" value="HEAT_ATR"/>
</dbReference>
<keyword evidence="6" id="KW-0808">Transferase</keyword>
<keyword evidence="9" id="KW-0418">Kinase</keyword>
<evidence type="ECO:0000256" key="14">
    <source>
        <dbReference type="ARBA" id="ARBA00023254"/>
    </source>
</evidence>
<dbReference type="GO" id="GO:0000077">
    <property type="term" value="P:DNA damage checkpoint signaling"/>
    <property type="evidence" value="ECO:0007669"/>
    <property type="project" value="TreeGrafter"/>
</dbReference>
<dbReference type="Pfam" id="PF23593">
    <property type="entry name" value="HEAT_ATR"/>
    <property type="match status" value="1"/>
</dbReference>
<evidence type="ECO:0000256" key="3">
    <source>
        <dbReference type="ARBA" id="ARBA00012513"/>
    </source>
</evidence>
<evidence type="ECO:0000256" key="8">
    <source>
        <dbReference type="ARBA" id="ARBA00022763"/>
    </source>
</evidence>
<dbReference type="InterPro" id="IPR011009">
    <property type="entry name" value="Kinase-like_dom_sf"/>
</dbReference>
<dbReference type="Pfam" id="PF02260">
    <property type="entry name" value="FATC"/>
    <property type="match status" value="1"/>
</dbReference>
<evidence type="ECO:0000256" key="18">
    <source>
        <dbReference type="ARBA" id="ARBA00047899"/>
    </source>
</evidence>
<keyword evidence="10" id="KW-0067">ATP-binding</keyword>
<evidence type="ECO:0000313" key="23">
    <source>
        <dbReference type="EMBL" id="KAJ8097596.1"/>
    </source>
</evidence>
<dbReference type="InterPro" id="IPR003152">
    <property type="entry name" value="FATC_dom"/>
</dbReference>
<evidence type="ECO:0000256" key="4">
    <source>
        <dbReference type="ARBA" id="ARBA00021345"/>
    </source>
</evidence>
<proteinExistence type="inferred from homology"/>
<evidence type="ECO:0000259" key="22">
    <source>
        <dbReference type="PROSITE" id="PS51190"/>
    </source>
</evidence>
<keyword evidence="13" id="KW-0539">Nucleus</keyword>
<dbReference type="InterPro" id="IPR014009">
    <property type="entry name" value="PIK_FAT"/>
</dbReference>
<evidence type="ECO:0000313" key="24">
    <source>
        <dbReference type="Proteomes" id="UP001217417"/>
    </source>
</evidence>